<name>A0A5E4ND70_9HEMI</name>
<gene>
    <name evidence="1" type="ORF">CINCED_3A020096</name>
</gene>
<evidence type="ECO:0000313" key="1">
    <source>
        <dbReference type="EMBL" id="VVC41076.1"/>
    </source>
</evidence>
<protein>
    <submittedName>
        <fullName evidence="1">Uncharacterized protein</fullName>
    </submittedName>
</protein>
<evidence type="ECO:0000313" key="2">
    <source>
        <dbReference type="Proteomes" id="UP000325440"/>
    </source>
</evidence>
<keyword evidence="2" id="KW-1185">Reference proteome</keyword>
<sequence>MSLVTLETQTQINNYVHAPPTSSRPVYEPACLEPQSGHPPGRPVCEICRAGVTLFFSAWTPTDATSRSTPNTVYRLRLIINWTSIPTCNVPEVPNPELRRSCPM</sequence>
<dbReference type="Proteomes" id="UP000325440">
    <property type="component" value="Unassembled WGS sequence"/>
</dbReference>
<proteinExistence type="predicted"/>
<dbReference type="EMBL" id="CABPRJ010001912">
    <property type="protein sequence ID" value="VVC41076.1"/>
    <property type="molecule type" value="Genomic_DNA"/>
</dbReference>
<reference evidence="1 2" key="1">
    <citation type="submission" date="2019-08" db="EMBL/GenBank/DDBJ databases">
        <authorList>
            <person name="Alioto T."/>
            <person name="Alioto T."/>
            <person name="Gomez Garrido J."/>
        </authorList>
    </citation>
    <scope>NUCLEOTIDE SEQUENCE [LARGE SCALE GENOMIC DNA]</scope>
</reference>
<dbReference type="AlphaFoldDB" id="A0A5E4ND70"/>
<organism evidence="1 2">
    <name type="scientific">Cinara cedri</name>
    <dbReference type="NCBI Taxonomy" id="506608"/>
    <lineage>
        <taxon>Eukaryota</taxon>
        <taxon>Metazoa</taxon>
        <taxon>Ecdysozoa</taxon>
        <taxon>Arthropoda</taxon>
        <taxon>Hexapoda</taxon>
        <taxon>Insecta</taxon>
        <taxon>Pterygota</taxon>
        <taxon>Neoptera</taxon>
        <taxon>Paraneoptera</taxon>
        <taxon>Hemiptera</taxon>
        <taxon>Sternorrhyncha</taxon>
        <taxon>Aphidomorpha</taxon>
        <taxon>Aphidoidea</taxon>
        <taxon>Aphididae</taxon>
        <taxon>Lachninae</taxon>
        <taxon>Cinara</taxon>
    </lineage>
</organism>
<accession>A0A5E4ND70</accession>